<evidence type="ECO:0000256" key="1">
    <source>
        <dbReference type="SAM" id="SignalP"/>
    </source>
</evidence>
<dbReference type="RefSeq" id="WP_308951369.1">
    <property type="nucleotide sequence ID" value="NZ_JARXHW010000038.1"/>
</dbReference>
<organism evidence="2 3">
    <name type="scientific">Thalassobacterium maritimum</name>
    <dbReference type="NCBI Taxonomy" id="3041265"/>
    <lineage>
        <taxon>Bacteria</taxon>
        <taxon>Pseudomonadati</taxon>
        <taxon>Verrucomicrobiota</taxon>
        <taxon>Opitutia</taxon>
        <taxon>Puniceicoccales</taxon>
        <taxon>Coraliomargaritaceae</taxon>
        <taxon>Thalassobacterium</taxon>
    </lineage>
</organism>
<feature type="chain" id="PRO_5046628388" evidence="1">
    <location>
        <begin position="25"/>
        <end position="386"/>
    </location>
</feature>
<keyword evidence="1" id="KW-0732">Signal</keyword>
<gene>
    <name evidence="2" type="ORF">QEH52_14410</name>
</gene>
<keyword evidence="3" id="KW-1185">Reference proteome</keyword>
<feature type="signal peptide" evidence="1">
    <location>
        <begin position="1"/>
        <end position="24"/>
    </location>
</feature>
<accession>A0ABU1AXA4</accession>
<comment type="caution">
    <text evidence="2">The sequence shown here is derived from an EMBL/GenBank/DDBJ whole genome shotgun (WGS) entry which is preliminary data.</text>
</comment>
<dbReference type="Proteomes" id="UP001225316">
    <property type="component" value="Unassembled WGS sequence"/>
</dbReference>
<reference evidence="2 3" key="1">
    <citation type="submission" date="2023-04" db="EMBL/GenBank/DDBJ databases">
        <title>A novel bacteria isolated from coastal sediment.</title>
        <authorList>
            <person name="Liu X.-J."/>
            <person name="Du Z.-J."/>
        </authorList>
    </citation>
    <scope>NUCLEOTIDE SEQUENCE [LARGE SCALE GENOMIC DNA]</scope>
    <source>
        <strain evidence="2 3">SDUM461003</strain>
    </source>
</reference>
<evidence type="ECO:0000313" key="2">
    <source>
        <dbReference type="EMBL" id="MDQ8208716.1"/>
    </source>
</evidence>
<dbReference type="InterPro" id="IPR018759">
    <property type="entry name" value="BBP2_2"/>
</dbReference>
<dbReference type="SUPFAM" id="SSF56935">
    <property type="entry name" value="Porins"/>
    <property type="match status" value="1"/>
</dbReference>
<proteinExistence type="predicted"/>
<sequence>MKNKQLCLLSLISSGLFFQSGVNATPLVSIGDHADLFFNGSSSLRWASNVFRNETNESDDLIWTVSPGFELDLGRGASNADLSVVTRYDIVRYQDLDSLDTELFHIRADGSYRGSRLDLSASASFDESKTNSGENNALSDLIEFDTTAANLGVEYRVSPKFSFGSGVGYLEREYVNFRNFFADRETVSLPLDVFYELTPKVDLSLGYQYSEVDVDDIAGGAFGYTQESSFYNIGARGNLLPKLTGFLKVGYRERDSRVGLDDNGMLGLDADLTWSATPKLSVMLGLSRDFGVAGAGDSTEDTSVDLSAYYLINTQFSASANLGYTQRDYSTSAREDDQYLMGLRFSYSPNQYWSFSTGYTYDENSSNNAGSSYESHTLDLTATLRY</sequence>
<name>A0ABU1AXA4_9BACT</name>
<dbReference type="EMBL" id="JARXHW010000038">
    <property type="protein sequence ID" value="MDQ8208716.1"/>
    <property type="molecule type" value="Genomic_DNA"/>
</dbReference>
<evidence type="ECO:0000313" key="3">
    <source>
        <dbReference type="Proteomes" id="UP001225316"/>
    </source>
</evidence>
<dbReference type="Gene3D" id="2.40.160.60">
    <property type="entry name" value="Outer membrane protein transport protein (OMPP1/FadL/TodX)"/>
    <property type="match status" value="1"/>
</dbReference>
<protein>
    <submittedName>
        <fullName evidence="2">Outer membrane beta-barrel protein</fullName>
    </submittedName>
</protein>
<dbReference type="Pfam" id="PF10082">
    <property type="entry name" value="BBP2_2"/>
    <property type="match status" value="1"/>
</dbReference>